<feature type="domain" description="VTT" evidence="7">
    <location>
        <begin position="30"/>
        <end position="152"/>
    </location>
</feature>
<accession>A0A2K9F2V2</accession>
<protein>
    <submittedName>
        <fullName evidence="8">DedA family protein</fullName>
    </submittedName>
</protein>
<dbReference type="Pfam" id="PF09335">
    <property type="entry name" value="VTT_dom"/>
    <property type="match status" value="1"/>
</dbReference>
<evidence type="ECO:0000259" key="7">
    <source>
        <dbReference type="Pfam" id="PF09335"/>
    </source>
</evidence>
<feature type="transmembrane region" description="Helical" evidence="6">
    <location>
        <begin position="143"/>
        <end position="163"/>
    </location>
</feature>
<comment type="subcellular location">
    <subcellularLocation>
        <location evidence="1">Cell membrane</location>
        <topology evidence="1">Multi-pass membrane protein</topology>
    </subcellularLocation>
</comment>
<gene>
    <name evidence="8" type="ORF">CUV01_16040</name>
</gene>
<evidence type="ECO:0000313" key="8">
    <source>
        <dbReference type="EMBL" id="AUH34692.1"/>
    </source>
</evidence>
<keyword evidence="5 6" id="KW-0472">Membrane</keyword>
<evidence type="ECO:0000256" key="1">
    <source>
        <dbReference type="ARBA" id="ARBA00004651"/>
    </source>
</evidence>
<reference evidence="8 9" key="1">
    <citation type="submission" date="2017-12" db="EMBL/GenBank/DDBJ databases">
        <authorList>
            <person name="Hurst M.R.H."/>
        </authorList>
    </citation>
    <scope>NUCLEOTIDE SEQUENCE [LARGE SCALE GENOMIC DNA]</scope>
    <source>
        <strain evidence="8 9">BM15</strain>
    </source>
</reference>
<keyword evidence="9" id="KW-1185">Reference proteome</keyword>
<evidence type="ECO:0000256" key="2">
    <source>
        <dbReference type="ARBA" id="ARBA00022475"/>
    </source>
</evidence>
<dbReference type="PANTHER" id="PTHR42709">
    <property type="entry name" value="ALKALINE PHOSPHATASE LIKE PROTEIN"/>
    <property type="match status" value="1"/>
</dbReference>
<feature type="transmembrane region" description="Helical" evidence="6">
    <location>
        <begin position="48"/>
        <end position="72"/>
    </location>
</feature>
<dbReference type="PANTHER" id="PTHR42709:SF6">
    <property type="entry name" value="UNDECAPRENYL PHOSPHATE TRANSPORTER A"/>
    <property type="match status" value="1"/>
</dbReference>
<keyword evidence="2" id="KW-1003">Cell membrane</keyword>
<evidence type="ECO:0000313" key="9">
    <source>
        <dbReference type="Proteomes" id="UP000233742"/>
    </source>
</evidence>
<keyword evidence="4 6" id="KW-1133">Transmembrane helix</keyword>
<sequence length="204" mass="21271">MTETILALLPQWGPWLIALATLASCLLLPVPSSLLLIAAGAFVGSGDLTLMTVALAALAGFLIGDQAAFFLGRGAQDWLSRRQGRSGAMVGRARGMLAARGGTAVFLSRWLFSPLGPWMTLAAGAAGFPHPNFTLASTLGAMIWVAIYLGLGMVFGGNIAAAADLAGSVLGLVAATAIMLGLGLWLNRRIRERRGQQPGDRDQR</sequence>
<feature type="transmembrane region" description="Helical" evidence="6">
    <location>
        <begin position="12"/>
        <end position="42"/>
    </location>
</feature>
<evidence type="ECO:0000256" key="6">
    <source>
        <dbReference type="SAM" id="Phobius"/>
    </source>
</evidence>
<dbReference type="InterPro" id="IPR051311">
    <property type="entry name" value="DedA_domain"/>
</dbReference>
<dbReference type="InterPro" id="IPR032816">
    <property type="entry name" value="VTT_dom"/>
</dbReference>
<dbReference type="GO" id="GO:0005886">
    <property type="term" value="C:plasma membrane"/>
    <property type="evidence" value="ECO:0007669"/>
    <property type="project" value="UniProtKB-SubCell"/>
</dbReference>
<evidence type="ECO:0000256" key="3">
    <source>
        <dbReference type="ARBA" id="ARBA00022692"/>
    </source>
</evidence>
<organism evidence="8 9">
    <name type="scientific">Paracoccus tegillarcae</name>
    <dbReference type="NCBI Taxonomy" id="1529068"/>
    <lineage>
        <taxon>Bacteria</taxon>
        <taxon>Pseudomonadati</taxon>
        <taxon>Pseudomonadota</taxon>
        <taxon>Alphaproteobacteria</taxon>
        <taxon>Rhodobacterales</taxon>
        <taxon>Paracoccaceae</taxon>
        <taxon>Paracoccus</taxon>
    </lineage>
</organism>
<dbReference type="Proteomes" id="UP000233742">
    <property type="component" value="Chromosome"/>
</dbReference>
<proteinExistence type="predicted"/>
<dbReference type="OrthoDB" id="9782291at2"/>
<dbReference type="EMBL" id="CP025408">
    <property type="protein sequence ID" value="AUH34692.1"/>
    <property type="molecule type" value="Genomic_DNA"/>
</dbReference>
<evidence type="ECO:0000256" key="5">
    <source>
        <dbReference type="ARBA" id="ARBA00023136"/>
    </source>
</evidence>
<keyword evidence="3 6" id="KW-0812">Transmembrane</keyword>
<dbReference type="AlphaFoldDB" id="A0A2K9F2V2"/>
<dbReference type="KEGG" id="paro:CUV01_16040"/>
<feature type="transmembrane region" description="Helical" evidence="6">
    <location>
        <begin position="169"/>
        <end position="186"/>
    </location>
</feature>
<evidence type="ECO:0000256" key="4">
    <source>
        <dbReference type="ARBA" id="ARBA00022989"/>
    </source>
</evidence>
<dbReference type="RefSeq" id="WP_101461352.1">
    <property type="nucleotide sequence ID" value="NZ_CP025408.1"/>
</dbReference>
<name>A0A2K9F2V2_9RHOB</name>